<proteinExistence type="predicted"/>
<evidence type="ECO:0000313" key="2">
    <source>
        <dbReference type="RefSeq" id="XP_016488143.1"/>
    </source>
</evidence>
<dbReference type="RefSeq" id="XP_016488143.1">
    <property type="nucleotide sequence ID" value="XM_016632657.1"/>
</dbReference>
<dbReference type="PANTHER" id="PTHR31973">
    <property type="entry name" value="POLYPROTEIN, PUTATIVE-RELATED"/>
    <property type="match status" value="1"/>
</dbReference>
<dbReference type="PaxDb" id="4097-A0A1S4BGZ2"/>
<dbReference type="KEGG" id="nta:107808165"/>
<sequence length="184" mass="21402">MNMVFKLGLRSFISVDDTFLKGKANGQLLVAVGQDAQNHFYPLAWDVVDKERKHSWNWFLQLLQGSIGLKEGEGITFMSYMQKGLIKTIKIILPQAHHKFCVRHIEANWCKTYNTRESKKLLWWCSWCTYEEDFKGQLSKLGELNKDAAESLLKYPPPSWCRDYLDTICKNQSVDNNLIESFNS</sequence>
<organism evidence="2">
    <name type="scientific">Nicotiana tabacum</name>
    <name type="common">Common tobacco</name>
    <dbReference type="NCBI Taxonomy" id="4097"/>
    <lineage>
        <taxon>Eukaryota</taxon>
        <taxon>Viridiplantae</taxon>
        <taxon>Streptophyta</taxon>
        <taxon>Embryophyta</taxon>
        <taxon>Tracheophyta</taxon>
        <taxon>Spermatophyta</taxon>
        <taxon>Magnoliopsida</taxon>
        <taxon>eudicotyledons</taxon>
        <taxon>Gunneridae</taxon>
        <taxon>Pentapetalae</taxon>
        <taxon>asterids</taxon>
        <taxon>lamiids</taxon>
        <taxon>Solanales</taxon>
        <taxon>Solanaceae</taxon>
        <taxon>Nicotianoideae</taxon>
        <taxon>Nicotianeae</taxon>
        <taxon>Nicotiana</taxon>
    </lineage>
</organism>
<feature type="domain" description="MULE transposase" evidence="1">
    <location>
        <begin position="13"/>
        <end position="108"/>
    </location>
</feature>
<dbReference type="Pfam" id="PF10551">
    <property type="entry name" value="MULE"/>
    <property type="match status" value="1"/>
</dbReference>
<dbReference type="InterPro" id="IPR018289">
    <property type="entry name" value="MULE_transposase_dom"/>
</dbReference>
<gene>
    <name evidence="2" type="primary">LOC107808165</name>
</gene>
<dbReference type="STRING" id="4097.A0A1S4BGZ2"/>
<accession>A0A1S4BGZ2</accession>
<protein>
    <recommendedName>
        <fullName evidence="1">MULE transposase domain-containing protein</fullName>
    </recommendedName>
</protein>
<name>A0A1S4BGZ2_TOBAC</name>
<dbReference type="OMA" id="YNTRESK"/>
<reference evidence="2" key="1">
    <citation type="submission" date="2025-08" db="UniProtKB">
        <authorList>
            <consortium name="RefSeq"/>
        </authorList>
    </citation>
    <scope>IDENTIFICATION</scope>
</reference>
<dbReference type="PANTHER" id="PTHR31973:SF189">
    <property type="entry name" value="TRANSPOSASE, MUDR, PLANT, MULE TRANSPOSASE DOMAIN PROTEIN-RELATED"/>
    <property type="match status" value="1"/>
</dbReference>
<dbReference type="AlphaFoldDB" id="A0A1S4BGZ2"/>
<dbReference type="OrthoDB" id="1305360at2759"/>
<evidence type="ECO:0000259" key="1">
    <source>
        <dbReference type="Pfam" id="PF10551"/>
    </source>
</evidence>